<dbReference type="RefSeq" id="WP_265591403.1">
    <property type="nucleotide sequence ID" value="NZ_AP025285.1"/>
</dbReference>
<dbReference type="AlphaFoldDB" id="A0AAU9CY32"/>
<organism evidence="2 3">
    <name type="scientific">Leptogranulimonas caecicola</name>
    <dbReference type="NCBI Taxonomy" id="2894156"/>
    <lineage>
        <taxon>Bacteria</taxon>
        <taxon>Bacillati</taxon>
        <taxon>Actinomycetota</taxon>
        <taxon>Coriobacteriia</taxon>
        <taxon>Coriobacteriales</taxon>
        <taxon>Kribbibacteriaceae</taxon>
        <taxon>Leptogranulimonas</taxon>
    </lineage>
</organism>
<feature type="compositionally biased region" description="Basic and acidic residues" evidence="1">
    <location>
        <begin position="69"/>
        <end position="83"/>
    </location>
</feature>
<evidence type="ECO:0000256" key="1">
    <source>
        <dbReference type="SAM" id="MobiDB-lite"/>
    </source>
</evidence>
<name>A0AAU9CY32_9ACTN</name>
<protein>
    <recommendedName>
        <fullName evidence="4">DUF4355 domain-containing protein</fullName>
    </recommendedName>
</protein>
<dbReference type="Proteomes" id="UP001431186">
    <property type="component" value="Chromosome"/>
</dbReference>
<feature type="region of interest" description="Disordered" evidence="1">
    <location>
        <begin position="50"/>
        <end position="93"/>
    </location>
</feature>
<evidence type="ECO:0008006" key="4">
    <source>
        <dbReference type="Google" id="ProtNLM"/>
    </source>
</evidence>
<dbReference type="KEGG" id="lcal:ATTO_12650"/>
<evidence type="ECO:0000313" key="2">
    <source>
        <dbReference type="EMBL" id="BDC91393.1"/>
    </source>
</evidence>
<proteinExistence type="predicted"/>
<gene>
    <name evidence="2" type="ORF">ATTO_12650</name>
</gene>
<reference evidence="2" key="1">
    <citation type="submission" date="2021-11" db="EMBL/GenBank/DDBJ databases">
        <title>Complete genome sequence of Atopobiaceae bacterium TOC12.</title>
        <authorList>
            <person name="Morinaga K."/>
            <person name="Kusada H."/>
            <person name="Tamaki H."/>
        </authorList>
    </citation>
    <scope>NUCLEOTIDE SEQUENCE</scope>
    <source>
        <strain evidence="2">TOC12</strain>
    </source>
</reference>
<accession>A0AAU9CY32</accession>
<dbReference type="EMBL" id="AP025285">
    <property type="protein sequence ID" value="BDC91393.1"/>
    <property type="molecule type" value="Genomic_DNA"/>
</dbReference>
<feature type="region of interest" description="Disordered" evidence="1">
    <location>
        <begin position="107"/>
        <end position="149"/>
    </location>
</feature>
<evidence type="ECO:0000313" key="3">
    <source>
        <dbReference type="Proteomes" id="UP001431186"/>
    </source>
</evidence>
<sequence>MEFTPINTQEDFDAAIKDRLTRERKKMAEKYGDYEELKVQAEAAKEAQAQMEELRRKADEAEGALSRMTQERETEQLRQKVSEETGVPARLIAGVDEEAMRASAKDLAEWAKPKSGVSTSRPGYFADGAKPKKATRDQFAESMEPVLNH</sequence>
<keyword evidence="3" id="KW-1185">Reference proteome</keyword>